<comment type="caution">
    <text evidence="2">The sequence shown here is derived from an EMBL/GenBank/DDBJ whole genome shotgun (WGS) entry which is preliminary data.</text>
</comment>
<accession>A0AAV7QUI3</accession>
<dbReference type="Proteomes" id="UP001066276">
    <property type="component" value="Chromosome 6"/>
</dbReference>
<evidence type="ECO:0000313" key="2">
    <source>
        <dbReference type="EMBL" id="KAJ1144186.1"/>
    </source>
</evidence>
<name>A0AAV7QUI3_PLEWA</name>
<organism evidence="2 3">
    <name type="scientific">Pleurodeles waltl</name>
    <name type="common">Iberian ribbed newt</name>
    <dbReference type="NCBI Taxonomy" id="8319"/>
    <lineage>
        <taxon>Eukaryota</taxon>
        <taxon>Metazoa</taxon>
        <taxon>Chordata</taxon>
        <taxon>Craniata</taxon>
        <taxon>Vertebrata</taxon>
        <taxon>Euteleostomi</taxon>
        <taxon>Amphibia</taxon>
        <taxon>Batrachia</taxon>
        <taxon>Caudata</taxon>
        <taxon>Salamandroidea</taxon>
        <taxon>Salamandridae</taxon>
        <taxon>Pleurodelinae</taxon>
        <taxon>Pleurodeles</taxon>
    </lineage>
</organism>
<reference evidence="2" key="1">
    <citation type="journal article" date="2022" name="bioRxiv">
        <title>Sequencing and chromosome-scale assembly of the giantPleurodeles waltlgenome.</title>
        <authorList>
            <person name="Brown T."/>
            <person name="Elewa A."/>
            <person name="Iarovenko S."/>
            <person name="Subramanian E."/>
            <person name="Araus A.J."/>
            <person name="Petzold A."/>
            <person name="Susuki M."/>
            <person name="Suzuki K.-i.T."/>
            <person name="Hayashi T."/>
            <person name="Toyoda A."/>
            <person name="Oliveira C."/>
            <person name="Osipova E."/>
            <person name="Leigh N.D."/>
            <person name="Simon A."/>
            <person name="Yun M.H."/>
        </authorList>
    </citation>
    <scope>NUCLEOTIDE SEQUENCE</scope>
    <source>
        <strain evidence="2">20211129_DDA</strain>
        <tissue evidence="2">Liver</tissue>
    </source>
</reference>
<evidence type="ECO:0000256" key="1">
    <source>
        <dbReference type="SAM" id="MobiDB-lite"/>
    </source>
</evidence>
<evidence type="ECO:0000313" key="3">
    <source>
        <dbReference type="Proteomes" id="UP001066276"/>
    </source>
</evidence>
<feature type="region of interest" description="Disordered" evidence="1">
    <location>
        <begin position="1"/>
        <end position="20"/>
    </location>
</feature>
<proteinExistence type="predicted"/>
<gene>
    <name evidence="2" type="ORF">NDU88_010488</name>
</gene>
<dbReference type="AlphaFoldDB" id="A0AAV7QUI3"/>
<dbReference type="EMBL" id="JANPWB010000010">
    <property type="protein sequence ID" value="KAJ1144186.1"/>
    <property type="molecule type" value="Genomic_DNA"/>
</dbReference>
<protein>
    <submittedName>
        <fullName evidence="2">Uncharacterized protein</fullName>
    </submittedName>
</protein>
<sequence length="72" mass="7958">MREHTEEDAACGDGVGGRYQGERCAGGRQVCGLQLGMKREIGRRRAEAVWRMVVGRCIAQGNDPEEGHRSKE</sequence>
<keyword evidence="3" id="KW-1185">Reference proteome</keyword>